<reference evidence="2" key="1">
    <citation type="submission" date="2025-08" db="UniProtKB">
        <authorList>
            <consortium name="Ensembl"/>
        </authorList>
    </citation>
    <scope>IDENTIFICATION</scope>
</reference>
<dbReference type="Proteomes" id="UP000694540">
    <property type="component" value="Unplaced"/>
</dbReference>
<sequence>MTALRLYLRLLRASCKSMAQSPVEGGPPSRGLHAGRGPRRLSIEGNIGPHCPESGKLTGYDVPASDTMVLHIPDIFLFEPPESTVGAFP</sequence>
<evidence type="ECO:0000256" key="1">
    <source>
        <dbReference type="SAM" id="MobiDB-lite"/>
    </source>
</evidence>
<protein>
    <submittedName>
        <fullName evidence="2">Deoxyguanosine kinase</fullName>
    </submittedName>
</protein>
<dbReference type="GeneTree" id="ENSGT00940000159627"/>
<dbReference type="Ensembl" id="ENSCWAT00000020968.1">
    <property type="protein sequence ID" value="ENSCWAP00000019320.1"/>
    <property type="gene ID" value="ENSCWAG00000014788.1"/>
</dbReference>
<keyword evidence="3" id="KW-1185">Reference proteome</keyword>
<evidence type="ECO:0000313" key="2">
    <source>
        <dbReference type="Ensembl" id="ENSCWAP00000019320.1"/>
    </source>
</evidence>
<evidence type="ECO:0000313" key="3">
    <source>
        <dbReference type="Proteomes" id="UP000694540"/>
    </source>
</evidence>
<name>A0A8C3WUB9_9CETA</name>
<accession>A0A8C3WUB9</accession>
<organism evidence="2 3">
    <name type="scientific">Catagonus wagneri</name>
    <name type="common">Chacoan peccary</name>
    <dbReference type="NCBI Taxonomy" id="51154"/>
    <lineage>
        <taxon>Eukaryota</taxon>
        <taxon>Metazoa</taxon>
        <taxon>Chordata</taxon>
        <taxon>Craniata</taxon>
        <taxon>Vertebrata</taxon>
        <taxon>Euteleostomi</taxon>
        <taxon>Mammalia</taxon>
        <taxon>Eutheria</taxon>
        <taxon>Laurasiatheria</taxon>
        <taxon>Artiodactyla</taxon>
        <taxon>Suina</taxon>
        <taxon>Tayassuidae</taxon>
        <taxon>Catagonus</taxon>
    </lineage>
</organism>
<reference evidence="2" key="2">
    <citation type="submission" date="2025-09" db="UniProtKB">
        <authorList>
            <consortium name="Ensembl"/>
        </authorList>
    </citation>
    <scope>IDENTIFICATION</scope>
</reference>
<dbReference type="AlphaFoldDB" id="A0A8C3WUB9"/>
<feature type="region of interest" description="Disordered" evidence="1">
    <location>
        <begin position="18"/>
        <end position="54"/>
    </location>
</feature>
<gene>
    <name evidence="2" type="primary">DGUOK</name>
</gene>
<proteinExistence type="predicted"/>